<dbReference type="Proteomes" id="UP000318041">
    <property type="component" value="Unassembled WGS sequence"/>
</dbReference>
<name>A0A3E5IG78_BACFG</name>
<organism evidence="1 2">
    <name type="scientific">Bacteroides fragilis</name>
    <dbReference type="NCBI Taxonomy" id="817"/>
    <lineage>
        <taxon>Bacteria</taxon>
        <taxon>Pseudomonadati</taxon>
        <taxon>Bacteroidota</taxon>
        <taxon>Bacteroidia</taxon>
        <taxon>Bacteroidales</taxon>
        <taxon>Bacteroidaceae</taxon>
        <taxon>Bacteroides</taxon>
    </lineage>
</organism>
<dbReference type="AlphaFoldDB" id="A0A3E5IG78"/>
<protein>
    <submittedName>
        <fullName evidence="1">6-bladed beta-propeller</fullName>
    </submittedName>
</protein>
<proteinExistence type="predicted"/>
<reference evidence="1 2" key="1">
    <citation type="submission" date="2019-08" db="EMBL/GenBank/DDBJ databases">
        <title>Genome sequencing of Bacteroides fragilis Sample_iSURF_9.</title>
        <authorList>
            <person name="Chandler J.E."/>
            <person name="Ruoff K.L."/>
            <person name="Price C.E."/>
            <person name="Valls R.A."/>
            <person name="O'Toole G.A."/>
        </authorList>
    </citation>
    <scope>NUCLEOTIDE SEQUENCE [LARGE SCALE GENOMIC DNA]</scope>
    <source>
        <strain evidence="1 2">CFPLTA004_1B</strain>
    </source>
</reference>
<sequence length="356" mass="40817">MAGIFNIINMGDYKLLALSICIVLCASCHRKENRLREQIVIDLLSNVQDTLNYSSFVDSISYISLETTDQCLVGSIKDVIISDKYILVLDKILPVVWIFDKEGHYLTKIDRKGDGPEEYVNLSQFDYDRKKEHVLLLDSWTQSILFYGLDGSFVKRVKLDTSPSDFVRLEDNNYVFSRSGEVDSLAGIYLVDAMGKFTSKLIARDDKYLFNNFSDNWELSVFDGIVGFMAPCLENTVYHYQSGKLIKAYPIVIEPKPIGSYNKETSIRNMLDFLRTNYIETSQWIFATYWCNKYGVRIIFYSKEGDFALVGKETKNDIDGIEYDGKASASDNNTLTFWLRSEDDTANPVLQILHLK</sequence>
<dbReference type="RefSeq" id="WP_080592600.1">
    <property type="nucleotide sequence ID" value="NZ_BAABYZ010000001.1"/>
</dbReference>
<gene>
    <name evidence="1" type="ORF">FSA08_00880</name>
</gene>
<dbReference type="InterPro" id="IPR011042">
    <property type="entry name" value="6-blade_b-propeller_TolB-like"/>
</dbReference>
<dbReference type="Pfam" id="PF17170">
    <property type="entry name" value="DUF5128"/>
    <property type="match status" value="1"/>
</dbReference>
<accession>A0A3E5IG78</accession>
<comment type="caution">
    <text evidence="1">The sequence shown here is derived from an EMBL/GenBank/DDBJ whole genome shotgun (WGS) entry which is preliminary data.</text>
</comment>
<evidence type="ECO:0000313" key="2">
    <source>
        <dbReference type="Proteomes" id="UP000318041"/>
    </source>
</evidence>
<dbReference type="EMBL" id="VOHY01000001">
    <property type="protein sequence ID" value="TWV79455.1"/>
    <property type="molecule type" value="Genomic_DNA"/>
</dbReference>
<evidence type="ECO:0000313" key="1">
    <source>
        <dbReference type="EMBL" id="TWV79455.1"/>
    </source>
</evidence>
<dbReference type="Gene3D" id="2.120.10.30">
    <property type="entry name" value="TolB, C-terminal domain"/>
    <property type="match status" value="1"/>
</dbReference>